<protein>
    <submittedName>
        <fullName evidence="1">Uncharacterized protein</fullName>
    </submittedName>
</protein>
<accession>A0AAV9ZNH4</accession>
<evidence type="ECO:0000313" key="1">
    <source>
        <dbReference type="EMBL" id="KAK6988103.1"/>
    </source>
</evidence>
<evidence type="ECO:0000313" key="2">
    <source>
        <dbReference type="Proteomes" id="UP001362999"/>
    </source>
</evidence>
<proteinExistence type="predicted"/>
<comment type="caution">
    <text evidence="1">The sequence shown here is derived from an EMBL/GenBank/DDBJ whole genome shotgun (WGS) entry which is preliminary data.</text>
</comment>
<gene>
    <name evidence="1" type="ORF">R3P38DRAFT_3332245</name>
</gene>
<organism evidence="1 2">
    <name type="scientific">Favolaschia claudopus</name>
    <dbReference type="NCBI Taxonomy" id="2862362"/>
    <lineage>
        <taxon>Eukaryota</taxon>
        <taxon>Fungi</taxon>
        <taxon>Dikarya</taxon>
        <taxon>Basidiomycota</taxon>
        <taxon>Agaricomycotina</taxon>
        <taxon>Agaricomycetes</taxon>
        <taxon>Agaricomycetidae</taxon>
        <taxon>Agaricales</taxon>
        <taxon>Marasmiineae</taxon>
        <taxon>Mycenaceae</taxon>
        <taxon>Favolaschia</taxon>
    </lineage>
</organism>
<name>A0AAV9ZNH4_9AGAR</name>
<sequence>MTIFDVLHREASTMPSITLMQVYNMLGVYYGMRGDVAMYRQLFNKLGAILLTTTTTKPSLACDDDLLVLDPSSSMEPASYYPQTAAQEWRSAFSANIFLDLAVSLNRASTPVFDPALLLTFRKLAAIYRRDTELNCIRARTVLFLYDTHRLIEEGTNLQFVSSSTVQWSKQYHNMVEDIHCHLQVIQNPLIEASFIREAQVFTLKTCIIIALASLAQLHSIFAPFQEEAREKRQEILDEISGITSMFFGNDLRYLDTALRVCWASAVRPLVHSDAEWPTMNDIFGPHCSPLPREHDSILDESFRLLSLTTPHFIAR</sequence>
<reference evidence="1 2" key="1">
    <citation type="journal article" date="2024" name="J Genomics">
        <title>Draft genome sequencing and assembly of Favolaschia claudopus CIRM-BRFM 2984 isolated from oak limbs.</title>
        <authorList>
            <person name="Navarro D."/>
            <person name="Drula E."/>
            <person name="Chaduli D."/>
            <person name="Cazenave R."/>
            <person name="Ahrendt S."/>
            <person name="Wang J."/>
            <person name="Lipzen A."/>
            <person name="Daum C."/>
            <person name="Barry K."/>
            <person name="Grigoriev I.V."/>
            <person name="Favel A."/>
            <person name="Rosso M.N."/>
            <person name="Martin F."/>
        </authorList>
    </citation>
    <scope>NUCLEOTIDE SEQUENCE [LARGE SCALE GENOMIC DNA]</scope>
    <source>
        <strain evidence="1 2">CIRM-BRFM 2984</strain>
    </source>
</reference>
<dbReference type="EMBL" id="JAWWNJ010000126">
    <property type="protein sequence ID" value="KAK6988103.1"/>
    <property type="molecule type" value="Genomic_DNA"/>
</dbReference>
<keyword evidence="2" id="KW-1185">Reference proteome</keyword>
<dbReference type="AlphaFoldDB" id="A0AAV9ZNH4"/>
<dbReference type="Proteomes" id="UP001362999">
    <property type="component" value="Unassembled WGS sequence"/>
</dbReference>